<sequence length="142" mass="15658">MNSAVAYRLMAHYGILDPVGAITGRPCVPELDFSGIVCDLRGANVTEFKTGSTVWSATKRLLQLLSAMVIPVYLGGVPRRHVFEPLKMVPSRMIALAQLIEEEAIKAVIDSTYKFTDVLDAYDRMMSRKVTGKVVIEVNALE</sequence>
<reference evidence="1" key="1">
    <citation type="submission" date="2021-02" db="EMBL/GenBank/DDBJ databases">
        <authorList>
            <person name="Nowell W R."/>
        </authorList>
    </citation>
    <scope>NUCLEOTIDE SEQUENCE</scope>
</reference>
<dbReference type="OrthoDB" id="3509362at2759"/>
<gene>
    <name evidence="1" type="ORF">GPM918_LOCUS25619</name>
    <name evidence="2" type="ORF">SRO942_LOCUS25624</name>
</gene>
<dbReference type="Proteomes" id="UP000681722">
    <property type="component" value="Unassembled WGS sequence"/>
</dbReference>
<dbReference type="PANTHER" id="PTHR11695">
    <property type="entry name" value="ALCOHOL DEHYDROGENASE RELATED"/>
    <property type="match status" value="1"/>
</dbReference>
<evidence type="ECO:0000313" key="3">
    <source>
        <dbReference type="Proteomes" id="UP000663829"/>
    </source>
</evidence>
<dbReference type="InterPro" id="IPR050700">
    <property type="entry name" value="YIM1/Zinc_Alcohol_DH_Fams"/>
</dbReference>
<proteinExistence type="predicted"/>
<protein>
    <submittedName>
        <fullName evidence="1">Uncharacterized protein</fullName>
    </submittedName>
</protein>
<accession>A0A814ZDA6</accession>
<dbReference type="EMBL" id="CAJNOQ010010011">
    <property type="protein sequence ID" value="CAF1240194.1"/>
    <property type="molecule type" value="Genomic_DNA"/>
</dbReference>
<comment type="caution">
    <text evidence="1">The sequence shown here is derived from an EMBL/GenBank/DDBJ whole genome shotgun (WGS) entry which is preliminary data.</text>
</comment>
<dbReference type="Proteomes" id="UP000663829">
    <property type="component" value="Unassembled WGS sequence"/>
</dbReference>
<dbReference type="InterPro" id="IPR011032">
    <property type="entry name" value="GroES-like_sf"/>
</dbReference>
<name>A0A814ZDA6_9BILA</name>
<dbReference type="Pfam" id="PF13602">
    <property type="entry name" value="ADH_zinc_N_2"/>
    <property type="match status" value="1"/>
</dbReference>
<dbReference type="PANTHER" id="PTHR11695:SF294">
    <property type="entry name" value="RETICULON-4-INTERACTING PROTEIN 1, MITOCHONDRIAL"/>
    <property type="match status" value="1"/>
</dbReference>
<dbReference type="AlphaFoldDB" id="A0A814ZDA6"/>
<keyword evidence="3" id="KW-1185">Reference proteome</keyword>
<evidence type="ECO:0000313" key="1">
    <source>
        <dbReference type="EMBL" id="CAF1240194.1"/>
    </source>
</evidence>
<organism evidence="1 3">
    <name type="scientific">Didymodactylos carnosus</name>
    <dbReference type="NCBI Taxonomy" id="1234261"/>
    <lineage>
        <taxon>Eukaryota</taxon>
        <taxon>Metazoa</taxon>
        <taxon>Spiralia</taxon>
        <taxon>Gnathifera</taxon>
        <taxon>Rotifera</taxon>
        <taxon>Eurotatoria</taxon>
        <taxon>Bdelloidea</taxon>
        <taxon>Philodinida</taxon>
        <taxon>Philodinidae</taxon>
        <taxon>Didymodactylos</taxon>
    </lineage>
</organism>
<dbReference type="SUPFAM" id="SSF50129">
    <property type="entry name" value="GroES-like"/>
    <property type="match status" value="1"/>
</dbReference>
<dbReference type="EMBL" id="CAJOBC010010154">
    <property type="protein sequence ID" value="CAF4002411.1"/>
    <property type="molecule type" value="Genomic_DNA"/>
</dbReference>
<evidence type="ECO:0000313" key="2">
    <source>
        <dbReference type="EMBL" id="CAF4002411.1"/>
    </source>
</evidence>
<dbReference type="Gene3D" id="3.90.180.10">
    <property type="entry name" value="Medium-chain alcohol dehydrogenases, catalytic domain"/>
    <property type="match status" value="1"/>
</dbReference>